<dbReference type="EMBL" id="QXIR01000043">
    <property type="protein sequence ID" value="RIW28550.1"/>
    <property type="molecule type" value="Genomic_DNA"/>
</dbReference>
<feature type="transmembrane region" description="Helical" evidence="1">
    <location>
        <begin position="12"/>
        <end position="32"/>
    </location>
</feature>
<evidence type="ECO:0000313" key="3">
    <source>
        <dbReference type="Proteomes" id="UP000265801"/>
    </source>
</evidence>
<keyword evidence="1" id="KW-1133">Transmembrane helix</keyword>
<protein>
    <submittedName>
        <fullName evidence="2">Uncharacterized protein</fullName>
    </submittedName>
</protein>
<evidence type="ECO:0000313" key="2">
    <source>
        <dbReference type="EMBL" id="RIW28550.1"/>
    </source>
</evidence>
<sequence>MKREAENLKIKIRFLIVFVLAGLTLAFSVSVINLKLSGQITGFYQEIQDKQDRAFLGDFNKGRSSREMNLETFDIKYLEKTAKEEKDANIIIGKIFKKRTSPFGSNTGTTF</sequence>
<keyword evidence="1" id="KW-0472">Membrane</keyword>
<proteinExistence type="predicted"/>
<dbReference type="Proteomes" id="UP000265801">
    <property type="component" value="Unassembled WGS sequence"/>
</dbReference>
<evidence type="ECO:0000256" key="1">
    <source>
        <dbReference type="SAM" id="Phobius"/>
    </source>
</evidence>
<organism evidence="2 3">
    <name type="scientific">Bacillus salacetis</name>
    <dbReference type="NCBI Taxonomy" id="2315464"/>
    <lineage>
        <taxon>Bacteria</taxon>
        <taxon>Bacillati</taxon>
        <taxon>Bacillota</taxon>
        <taxon>Bacilli</taxon>
        <taxon>Bacillales</taxon>
        <taxon>Bacillaceae</taxon>
        <taxon>Bacillus</taxon>
    </lineage>
</organism>
<dbReference type="AlphaFoldDB" id="A0A3A1QNY3"/>
<dbReference type="RefSeq" id="WP_119549364.1">
    <property type="nucleotide sequence ID" value="NZ_QXIR01000043.1"/>
</dbReference>
<reference evidence="2 3" key="1">
    <citation type="submission" date="2018-09" db="EMBL/GenBank/DDBJ databases">
        <title>Bacillus saliacetes sp. nov., isolated from Thai shrimp paste (Ka-pi).</title>
        <authorList>
            <person name="Daroonpunt R."/>
            <person name="Tanasupawat S."/>
            <person name="Yiamsombut S."/>
        </authorList>
    </citation>
    <scope>NUCLEOTIDE SEQUENCE [LARGE SCALE GENOMIC DNA]</scope>
    <source>
        <strain evidence="2 3">SKP7-4</strain>
    </source>
</reference>
<comment type="caution">
    <text evidence="2">The sequence shown here is derived from an EMBL/GenBank/DDBJ whole genome shotgun (WGS) entry which is preliminary data.</text>
</comment>
<gene>
    <name evidence="2" type="ORF">D3H55_21485</name>
</gene>
<keyword evidence="1" id="KW-0812">Transmembrane</keyword>
<name>A0A3A1QNY3_9BACI</name>
<accession>A0A3A1QNY3</accession>
<keyword evidence="3" id="KW-1185">Reference proteome</keyword>